<dbReference type="GO" id="GO:0003677">
    <property type="term" value="F:DNA binding"/>
    <property type="evidence" value="ECO:0007669"/>
    <property type="project" value="UniProtKB-KW"/>
</dbReference>
<dbReference type="GO" id="GO:0006313">
    <property type="term" value="P:DNA transposition"/>
    <property type="evidence" value="ECO:0007669"/>
    <property type="project" value="InterPro"/>
</dbReference>
<evidence type="ECO:0000313" key="7">
    <source>
        <dbReference type="Proteomes" id="UP000175744"/>
    </source>
</evidence>
<dbReference type="OrthoDB" id="1376408at2"/>
<keyword evidence="2" id="KW-0815">Transposition</keyword>
<reference evidence="6 7" key="1">
    <citation type="submission" date="2016-06" db="EMBL/GenBank/DDBJ databases">
        <title>Genome sequence of Clostridium acetireducens DSM 10703.</title>
        <authorList>
            <person name="Poehlein A."/>
            <person name="Fluechter S."/>
            <person name="Duerre P."/>
            <person name="Daniel R."/>
        </authorList>
    </citation>
    <scope>NUCLEOTIDE SEQUENCE [LARGE SCALE GENOMIC DNA]</scope>
    <source>
        <strain evidence="6 7">DSM 10703</strain>
    </source>
</reference>
<evidence type="ECO:0000256" key="4">
    <source>
        <dbReference type="ARBA" id="ARBA00023172"/>
    </source>
</evidence>
<dbReference type="InterPro" id="IPR012337">
    <property type="entry name" value="RNaseH-like_sf"/>
</dbReference>
<dbReference type="PANTHER" id="PTHR35528:SF3">
    <property type="entry name" value="BLL1675 PROTEIN"/>
    <property type="match status" value="1"/>
</dbReference>
<dbReference type="InterPro" id="IPR052183">
    <property type="entry name" value="IS_Transposase"/>
</dbReference>
<sequence length="344" mass="40083">MNKANKKITCPRCHSHRLYKFGKDKEGNQKYQCKECKRQFTPSATPKERQLKDYPRCPICNKRTFIHHNYSNYINYRCNDKKCNHSFFVAKPTAITPSSNTTIQGKLDFKGMRFPIHIILMALDLYFLNESSTRCISQYLFRTFNIKVSHVTIASWTKKFAAYFKLKSDNLLKNIDLSDSDEWHADETVVFINGKRHYLWLVIDSESRLIISYHLSPYRDAKQAFSLFNDAKKLGSPRAIVTDRLPSYNIPIKSVFQDTLHIKVQSFKDDISNNIIESFNKTFKSWYKGLKGFNSFDSANNLISVFIFHYNFIRNHSSLRGLTPAEVSGINYSVKAKNNWLLTA</sequence>
<name>A0A1E8EUB4_9CLOT</name>
<comment type="caution">
    <text evidence="6">The sequence shown here is derived from an EMBL/GenBank/DDBJ whole genome shotgun (WGS) entry which is preliminary data.</text>
</comment>
<evidence type="ECO:0000259" key="5">
    <source>
        <dbReference type="PROSITE" id="PS50994"/>
    </source>
</evidence>
<dbReference type="InterPro" id="IPR047930">
    <property type="entry name" value="Transpos_IS6"/>
</dbReference>
<evidence type="ECO:0000256" key="1">
    <source>
        <dbReference type="ARBA" id="ARBA00002286"/>
    </source>
</evidence>
<evidence type="ECO:0000256" key="3">
    <source>
        <dbReference type="ARBA" id="ARBA00023125"/>
    </source>
</evidence>
<dbReference type="Pfam" id="PF03811">
    <property type="entry name" value="Zn_ribbon_InsA"/>
    <property type="match status" value="1"/>
</dbReference>
<dbReference type="GO" id="GO:0015074">
    <property type="term" value="P:DNA integration"/>
    <property type="evidence" value="ECO:0007669"/>
    <property type="project" value="InterPro"/>
</dbReference>
<gene>
    <name evidence="6" type="ORF">CLOACE_23140</name>
</gene>
<protein>
    <submittedName>
        <fullName evidence="6">Integrase core domain protein</fullName>
    </submittedName>
</protein>
<dbReference type="InterPro" id="IPR032874">
    <property type="entry name" value="DDE_dom"/>
</dbReference>
<dbReference type="Pfam" id="PF13610">
    <property type="entry name" value="DDE_Tnp_IS240"/>
    <property type="match status" value="1"/>
</dbReference>
<dbReference type="AlphaFoldDB" id="A0A1E8EUB4"/>
<dbReference type="PATRIC" id="fig|1121290.3.peg.2338"/>
<evidence type="ECO:0000313" key="6">
    <source>
        <dbReference type="EMBL" id="OFH96441.1"/>
    </source>
</evidence>
<dbReference type="PANTHER" id="PTHR35528">
    <property type="entry name" value="BLL1675 PROTEIN"/>
    <property type="match status" value="1"/>
</dbReference>
<dbReference type="InterPro" id="IPR036397">
    <property type="entry name" value="RNaseH_sf"/>
</dbReference>
<accession>A0A1E8EUB4</accession>
<dbReference type="RefSeq" id="WP_070111398.1">
    <property type="nucleotide sequence ID" value="NZ_LZFO01000080.1"/>
</dbReference>
<keyword evidence="7" id="KW-1185">Reference proteome</keyword>
<dbReference type="SUPFAM" id="SSF53098">
    <property type="entry name" value="Ribonuclease H-like"/>
    <property type="match status" value="1"/>
</dbReference>
<dbReference type="NCBIfam" id="NF033587">
    <property type="entry name" value="transpos_IS6"/>
    <property type="match status" value="1"/>
</dbReference>
<dbReference type="InterPro" id="IPR001584">
    <property type="entry name" value="Integrase_cat-core"/>
</dbReference>
<proteinExistence type="predicted"/>
<dbReference type="Proteomes" id="UP000175744">
    <property type="component" value="Unassembled WGS sequence"/>
</dbReference>
<dbReference type="EMBL" id="LZFO01000080">
    <property type="protein sequence ID" value="OFH96441.1"/>
    <property type="molecule type" value="Genomic_DNA"/>
</dbReference>
<comment type="function">
    <text evidence="1">Involved in the transposition of the insertion sequence.</text>
</comment>
<evidence type="ECO:0000256" key="2">
    <source>
        <dbReference type="ARBA" id="ARBA00022578"/>
    </source>
</evidence>
<keyword evidence="3" id="KW-0238">DNA-binding</keyword>
<dbReference type="PROSITE" id="PS50994">
    <property type="entry name" value="INTEGRASE"/>
    <property type="match status" value="1"/>
</dbReference>
<organism evidence="6 7">
    <name type="scientific">Clostridium acetireducens DSM 10703</name>
    <dbReference type="NCBI Taxonomy" id="1121290"/>
    <lineage>
        <taxon>Bacteria</taxon>
        <taxon>Bacillati</taxon>
        <taxon>Bacillota</taxon>
        <taxon>Clostridia</taxon>
        <taxon>Eubacteriales</taxon>
        <taxon>Clostridiaceae</taxon>
        <taxon>Clostridium</taxon>
    </lineage>
</organism>
<keyword evidence="4" id="KW-0233">DNA recombination</keyword>
<dbReference type="InterPro" id="IPR003220">
    <property type="entry name" value="InsA_N_dom_Znf"/>
</dbReference>
<feature type="domain" description="Integrase catalytic" evidence="5">
    <location>
        <begin position="175"/>
        <end position="332"/>
    </location>
</feature>
<dbReference type="Gene3D" id="3.30.420.10">
    <property type="entry name" value="Ribonuclease H-like superfamily/Ribonuclease H"/>
    <property type="match status" value="1"/>
</dbReference>